<accession>A0A2Z7AWQ8</accession>
<name>A0A2Z7AWQ8_9LAMI</name>
<proteinExistence type="predicted"/>
<dbReference type="InterPro" id="IPR049472">
    <property type="entry name" value="MRNIP_N"/>
</dbReference>
<dbReference type="OrthoDB" id="5960226at2759"/>
<organism evidence="2 3">
    <name type="scientific">Dorcoceras hygrometricum</name>
    <dbReference type="NCBI Taxonomy" id="472368"/>
    <lineage>
        <taxon>Eukaryota</taxon>
        <taxon>Viridiplantae</taxon>
        <taxon>Streptophyta</taxon>
        <taxon>Embryophyta</taxon>
        <taxon>Tracheophyta</taxon>
        <taxon>Spermatophyta</taxon>
        <taxon>Magnoliopsida</taxon>
        <taxon>eudicotyledons</taxon>
        <taxon>Gunneridae</taxon>
        <taxon>Pentapetalae</taxon>
        <taxon>asterids</taxon>
        <taxon>lamiids</taxon>
        <taxon>Lamiales</taxon>
        <taxon>Gesneriaceae</taxon>
        <taxon>Didymocarpoideae</taxon>
        <taxon>Trichosporeae</taxon>
        <taxon>Loxocarpinae</taxon>
        <taxon>Dorcoceras</taxon>
    </lineage>
</organism>
<dbReference type="PANTHER" id="PTHR15863">
    <property type="entry name" value="MRN COMPLEX-INTERACTING PROTEIN"/>
    <property type="match status" value="1"/>
</dbReference>
<sequence>MSSNKWVCVVCNEKQSVLRVFAEGFMAKSIRQFVQKFNMSRQLSDRKELALEDGEDIFEEGLSATEEQKKKRTDWTEYVECDQDECSERFEKYVRAKGADSGDDTFDEAMVVTEMPKSVRKKANLNDYAAGIGHEKNLLKPVFPNRSKAKRPKNARYQDLREQIRVFRFDAGSDAMSFRIIRGELARRCHVLVNVAGLTSAVGVIQICMSVSSGE</sequence>
<dbReference type="GO" id="GO:0007095">
    <property type="term" value="P:mitotic G2 DNA damage checkpoint signaling"/>
    <property type="evidence" value="ECO:0007669"/>
    <property type="project" value="TreeGrafter"/>
</dbReference>
<evidence type="ECO:0000313" key="2">
    <source>
        <dbReference type="EMBL" id="KZV26285.1"/>
    </source>
</evidence>
<gene>
    <name evidence="2" type="ORF">F511_40603</name>
</gene>
<dbReference type="AlphaFoldDB" id="A0A2Z7AWQ8"/>
<keyword evidence="3" id="KW-1185">Reference proteome</keyword>
<dbReference type="InterPro" id="IPR032739">
    <property type="entry name" value="MRNIP"/>
</dbReference>
<protein>
    <recommendedName>
        <fullName evidence="1">MRN complex-interacting protein N-terminal domain-containing protein</fullName>
    </recommendedName>
</protein>
<dbReference type="Proteomes" id="UP000250235">
    <property type="component" value="Unassembled WGS sequence"/>
</dbReference>
<dbReference type="Pfam" id="PF15749">
    <property type="entry name" value="MRNIP"/>
    <property type="match status" value="1"/>
</dbReference>
<dbReference type="GO" id="GO:0005634">
    <property type="term" value="C:nucleus"/>
    <property type="evidence" value="ECO:0007669"/>
    <property type="project" value="TreeGrafter"/>
</dbReference>
<dbReference type="GO" id="GO:0003682">
    <property type="term" value="F:chromatin binding"/>
    <property type="evidence" value="ECO:0007669"/>
    <property type="project" value="TreeGrafter"/>
</dbReference>
<dbReference type="EMBL" id="KV011353">
    <property type="protein sequence ID" value="KZV26285.1"/>
    <property type="molecule type" value="Genomic_DNA"/>
</dbReference>
<reference evidence="2 3" key="1">
    <citation type="journal article" date="2015" name="Proc. Natl. Acad. Sci. U.S.A.">
        <title>The resurrection genome of Boea hygrometrica: A blueprint for survival of dehydration.</title>
        <authorList>
            <person name="Xiao L."/>
            <person name="Yang G."/>
            <person name="Zhang L."/>
            <person name="Yang X."/>
            <person name="Zhao S."/>
            <person name="Ji Z."/>
            <person name="Zhou Q."/>
            <person name="Hu M."/>
            <person name="Wang Y."/>
            <person name="Chen M."/>
            <person name="Xu Y."/>
            <person name="Jin H."/>
            <person name="Xiao X."/>
            <person name="Hu G."/>
            <person name="Bao F."/>
            <person name="Hu Y."/>
            <person name="Wan P."/>
            <person name="Li L."/>
            <person name="Deng X."/>
            <person name="Kuang T."/>
            <person name="Xiang C."/>
            <person name="Zhu J.K."/>
            <person name="Oliver M.J."/>
            <person name="He Y."/>
        </authorList>
    </citation>
    <scope>NUCLEOTIDE SEQUENCE [LARGE SCALE GENOMIC DNA]</scope>
    <source>
        <strain evidence="3">cv. XS01</strain>
    </source>
</reference>
<dbReference type="PANTHER" id="PTHR15863:SF2">
    <property type="entry name" value="MRN COMPLEX-INTERACTING PROTEIN"/>
    <property type="match status" value="1"/>
</dbReference>
<evidence type="ECO:0000313" key="3">
    <source>
        <dbReference type="Proteomes" id="UP000250235"/>
    </source>
</evidence>
<evidence type="ECO:0000259" key="1">
    <source>
        <dbReference type="Pfam" id="PF15749"/>
    </source>
</evidence>
<feature type="domain" description="MRN complex-interacting protein N-terminal" evidence="1">
    <location>
        <begin position="3"/>
        <end position="75"/>
    </location>
</feature>